<evidence type="ECO:0000256" key="2">
    <source>
        <dbReference type="ARBA" id="ARBA00022840"/>
    </source>
</evidence>
<keyword evidence="3" id="KW-0808">Transferase</keyword>
<keyword evidence="1" id="KW-0547">Nucleotide-binding</keyword>
<accession>A0A1J5QJT5</accession>
<sequence>MRKRLEAILHPLIRMEAKQQLARNPEVPYQILVVPLLFEAGGYRDLIDRSLVIDCDEAQQIRRAMARSRLSEAEVRAIMAAQLPRDQRLAAADDVIVNDGSLEHLAAQVLEKHEKYIKTCIVSQSIS</sequence>
<dbReference type="GO" id="GO:0004140">
    <property type="term" value="F:dephospho-CoA kinase activity"/>
    <property type="evidence" value="ECO:0007669"/>
    <property type="project" value="UniProtKB-EC"/>
</dbReference>
<reference evidence="3" key="1">
    <citation type="submission" date="2016-10" db="EMBL/GenBank/DDBJ databases">
        <title>Sequence of Gallionella enrichment culture.</title>
        <authorList>
            <person name="Poehlein A."/>
            <person name="Muehling M."/>
            <person name="Daniel R."/>
        </authorList>
    </citation>
    <scope>NUCLEOTIDE SEQUENCE</scope>
</reference>
<dbReference type="EC" id="2.7.1.24" evidence="3"/>
<organism evidence="3">
    <name type="scientific">mine drainage metagenome</name>
    <dbReference type="NCBI Taxonomy" id="410659"/>
    <lineage>
        <taxon>unclassified sequences</taxon>
        <taxon>metagenomes</taxon>
        <taxon>ecological metagenomes</taxon>
    </lineage>
</organism>
<keyword evidence="3" id="KW-0418">Kinase</keyword>
<dbReference type="PANTHER" id="PTHR10695:SF46">
    <property type="entry name" value="BIFUNCTIONAL COENZYME A SYNTHASE-RELATED"/>
    <property type="match status" value="1"/>
</dbReference>
<dbReference type="Pfam" id="PF01121">
    <property type="entry name" value="CoaE"/>
    <property type="match status" value="1"/>
</dbReference>
<dbReference type="InterPro" id="IPR001977">
    <property type="entry name" value="Depp_CoAkinase"/>
</dbReference>
<dbReference type="NCBIfam" id="TIGR00152">
    <property type="entry name" value="dephospho-CoA kinase"/>
    <property type="match status" value="1"/>
</dbReference>
<dbReference type="Gene3D" id="3.40.50.300">
    <property type="entry name" value="P-loop containing nucleotide triphosphate hydrolases"/>
    <property type="match status" value="1"/>
</dbReference>
<dbReference type="PROSITE" id="PS51219">
    <property type="entry name" value="DPCK"/>
    <property type="match status" value="1"/>
</dbReference>
<keyword evidence="2" id="KW-0067">ATP-binding</keyword>
<gene>
    <name evidence="3" type="primary">coaE_11</name>
    <name evidence="3" type="ORF">GALL_379980</name>
</gene>
<dbReference type="AlphaFoldDB" id="A0A1J5QJT5"/>
<dbReference type="GO" id="GO:0005524">
    <property type="term" value="F:ATP binding"/>
    <property type="evidence" value="ECO:0007669"/>
    <property type="project" value="UniProtKB-KW"/>
</dbReference>
<dbReference type="PANTHER" id="PTHR10695">
    <property type="entry name" value="DEPHOSPHO-COA KINASE-RELATED"/>
    <property type="match status" value="1"/>
</dbReference>
<comment type="caution">
    <text evidence="3">The sequence shown here is derived from an EMBL/GenBank/DDBJ whole genome shotgun (WGS) entry which is preliminary data.</text>
</comment>
<dbReference type="EMBL" id="MLJW01001087">
    <property type="protein sequence ID" value="OIQ80244.1"/>
    <property type="molecule type" value="Genomic_DNA"/>
</dbReference>
<protein>
    <submittedName>
        <fullName evidence="3">Dephospho-CoA kinase</fullName>
        <ecNumber evidence="3">2.7.1.24</ecNumber>
    </submittedName>
</protein>
<dbReference type="SUPFAM" id="SSF52540">
    <property type="entry name" value="P-loop containing nucleoside triphosphate hydrolases"/>
    <property type="match status" value="1"/>
</dbReference>
<dbReference type="CDD" id="cd02022">
    <property type="entry name" value="DPCK"/>
    <property type="match status" value="1"/>
</dbReference>
<dbReference type="GO" id="GO:0015937">
    <property type="term" value="P:coenzyme A biosynthetic process"/>
    <property type="evidence" value="ECO:0007669"/>
    <property type="project" value="InterPro"/>
</dbReference>
<evidence type="ECO:0000256" key="1">
    <source>
        <dbReference type="ARBA" id="ARBA00022741"/>
    </source>
</evidence>
<dbReference type="InterPro" id="IPR027417">
    <property type="entry name" value="P-loop_NTPase"/>
</dbReference>
<evidence type="ECO:0000313" key="3">
    <source>
        <dbReference type="EMBL" id="OIQ80244.1"/>
    </source>
</evidence>
<name>A0A1J5QJT5_9ZZZZ</name>
<proteinExistence type="predicted"/>